<sequence length="147" mass="14785">MLEALARDLHAGAPADLTRAARRAQALAFAALAAPGVPLGLLYLLTRPAPLAPAWVAALALLGAALALLPLRLSRRAARDPAGPPARAALTAALQAAAAPAVPFLLGCACLAQPAAVLSLWSVAALAFALARAGVPGWVREASLRRG</sequence>
<gene>
    <name evidence="2" type="ORF">HNQ09_002009</name>
</gene>
<reference evidence="2 3" key="1">
    <citation type="submission" date="2020-08" db="EMBL/GenBank/DDBJ databases">
        <title>Genomic Encyclopedia of Type Strains, Phase IV (KMG-IV): sequencing the most valuable type-strain genomes for metagenomic binning, comparative biology and taxonomic classification.</title>
        <authorList>
            <person name="Goeker M."/>
        </authorList>
    </citation>
    <scope>NUCLEOTIDE SEQUENCE [LARGE SCALE GENOMIC DNA]</scope>
    <source>
        <strain evidence="2 3">DSM 101791</strain>
    </source>
</reference>
<evidence type="ECO:0000313" key="3">
    <source>
        <dbReference type="Proteomes" id="UP000525389"/>
    </source>
</evidence>
<feature type="transmembrane region" description="Helical" evidence="1">
    <location>
        <begin position="52"/>
        <end position="71"/>
    </location>
</feature>
<evidence type="ECO:0000313" key="2">
    <source>
        <dbReference type="EMBL" id="MBB5234571.1"/>
    </source>
</evidence>
<dbReference type="Proteomes" id="UP000525389">
    <property type="component" value="Unassembled WGS sequence"/>
</dbReference>
<keyword evidence="1" id="KW-0472">Membrane</keyword>
<name>A0A7W8GG51_9DEIO</name>
<evidence type="ECO:0000256" key="1">
    <source>
        <dbReference type="SAM" id="Phobius"/>
    </source>
</evidence>
<keyword evidence="1" id="KW-1133">Transmembrane helix</keyword>
<evidence type="ECO:0008006" key="4">
    <source>
        <dbReference type="Google" id="ProtNLM"/>
    </source>
</evidence>
<dbReference type="AlphaFoldDB" id="A0A7W8GG51"/>
<keyword evidence="3" id="KW-1185">Reference proteome</keyword>
<feature type="transmembrane region" description="Helical" evidence="1">
    <location>
        <begin position="92"/>
        <end position="114"/>
    </location>
</feature>
<proteinExistence type="predicted"/>
<organism evidence="2 3">
    <name type="scientific">Deinococcus budaensis</name>
    <dbReference type="NCBI Taxonomy" id="1665626"/>
    <lineage>
        <taxon>Bacteria</taxon>
        <taxon>Thermotogati</taxon>
        <taxon>Deinococcota</taxon>
        <taxon>Deinococci</taxon>
        <taxon>Deinococcales</taxon>
        <taxon>Deinococcaceae</taxon>
        <taxon>Deinococcus</taxon>
    </lineage>
</organism>
<dbReference type="RefSeq" id="WP_184028559.1">
    <property type="nucleotide sequence ID" value="NZ_JACHFN010000006.1"/>
</dbReference>
<accession>A0A7W8GG51</accession>
<feature type="transmembrane region" description="Helical" evidence="1">
    <location>
        <begin position="120"/>
        <end position="139"/>
    </location>
</feature>
<comment type="caution">
    <text evidence="2">The sequence shown here is derived from an EMBL/GenBank/DDBJ whole genome shotgun (WGS) entry which is preliminary data.</text>
</comment>
<keyword evidence="1" id="KW-0812">Transmembrane</keyword>
<protein>
    <recommendedName>
        <fullName evidence="4">Integral membrane protein</fullName>
    </recommendedName>
</protein>
<feature type="transmembrane region" description="Helical" evidence="1">
    <location>
        <begin position="26"/>
        <end position="46"/>
    </location>
</feature>
<dbReference type="EMBL" id="JACHFN010000006">
    <property type="protein sequence ID" value="MBB5234571.1"/>
    <property type="molecule type" value="Genomic_DNA"/>
</dbReference>